<gene>
    <name evidence="1" type="ORF">Rhopal_000982-T1</name>
</gene>
<dbReference type="Proteomes" id="UP001342314">
    <property type="component" value="Unassembled WGS sequence"/>
</dbReference>
<sequence length="176" mass="19039">MSPRLPLPTSSAVPVLSLLPTSHTPFKLVYASHGRWPLSPDAAQSSVRSPVPLRISVLDSSFNPPHLAHLSLAQHGEYDAHLLALTIGNPDKGRLEQSAVAVRVEMMRALALDLQRRAGEPGGKKGWANVAVAVMEAPTFTSKSRILREELDALAREQTERDDASVRLTFPVGPSL</sequence>
<dbReference type="PANTHER" id="PTHR31285">
    <property type="entry name" value="NICOTINAMIDE MONONUCLEOTIDE ADENYLYLTRANSFERASE"/>
    <property type="match status" value="1"/>
</dbReference>
<dbReference type="GO" id="GO:0005634">
    <property type="term" value="C:nucleus"/>
    <property type="evidence" value="ECO:0007669"/>
    <property type="project" value="TreeGrafter"/>
</dbReference>
<dbReference type="EMBL" id="BQKY01000002">
    <property type="protein sequence ID" value="GJN88026.1"/>
    <property type="molecule type" value="Genomic_DNA"/>
</dbReference>
<organism evidence="1 2">
    <name type="scientific">Rhodotorula paludigena</name>
    <dbReference type="NCBI Taxonomy" id="86838"/>
    <lineage>
        <taxon>Eukaryota</taxon>
        <taxon>Fungi</taxon>
        <taxon>Dikarya</taxon>
        <taxon>Basidiomycota</taxon>
        <taxon>Pucciniomycotina</taxon>
        <taxon>Microbotryomycetes</taxon>
        <taxon>Sporidiobolales</taxon>
        <taxon>Sporidiobolaceae</taxon>
        <taxon>Rhodotorula</taxon>
    </lineage>
</organism>
<evidence type="ECO:0000313" key="2">
    <source>
        <dbReference type="Proteomes" id="UP001342314"/>
    </source>
</evidence>
<dbReference type="AlphaFoldDB" id="A0AAV5G637"/>
<accession>A0AAV5G637</accession>
<reference evidence="1 2" key="1">
    <citation type="submission" date="2021-12" db="EMBL/GenBank/DDBJ databases">
        <title>High titer production of polyol ester of fatty acids by Rhodotorula paludigena BS15 towards product separation-free biomass refinery.</title>
        <authorList>
            <person name="Mano J."/>
            <person name="Ono H."/>
            <person name="Tanaka T."/>
            <person name="Naito K."/>
            <person name="Sushida H."/>
            <person name="Ike M."/>
            <person name="Tokuyasu K."/>
            <person name="Kitaoka M."/>
        </authorList>
    </citation>
    <scope>NUCLEOTIDE SEQUENCE [LARGE SCALE GENOMIC DNA]</scope>
    <source>
        <strain evidence="1 2">BS15</strain>
    </source>
</reference>
<keyword evidence="2" id="KW-1185">Reference proteome</keyword>
<proteinExistence type="predicted"/>
<evidence type="ECO:0008006" key="3">
    <source>
        <dbReference type="Google" id="ProtNLM"/>
    </source>
</evidence>
<dbReference type="GO" id="GO:0000309">
    <property type="term" value="F:nicotinamide-nucleotide adenylyltransferase activity"/>
    <property type="evidence" value="ECO:0007669"/>
    <property type="project" value="TreeGrafter"/>
</dbReference>
<dbReference type="Gene3D" id="3.40.50.620">
    <property type="entry name" value="HUPs"/>
    <property type="match status" value="1"/>
</dbReference>
<dbReference type="PANTHER" id="PTHR31285:SF0">
    <property type="entry name" value="NICOTINAMIDE MONONUCLEOTIDE ADENYLYLTRANSFERASE"/>
    <property type="match status" value="1"/>
</dbReference>
<dbReference type="InterPro" id="IPR014729">
    <property type="entry name" value="Rossmann-like_a/b/a_fold"/>
</dbReference>
<comment type="caution">
    <text evidence="1">The sequence shown here is derived from an EMBL/GenBank/DDBJ whole genome shotgun (WGS) entry which is preliminary data.</text>
</comment>
<dbReference type="GO" id="GO:0005737">
    <property type="term" value="C:cytoplasm"/>
    <property type="evidence" value="ECO:0007669"/>
    <property type="project" value="TreeGrafter"/>
</dbReference>
<dbReference type="SUPFAM" id="SSF52374">
    <property type="entry name" value="Nucleotidylyl transferase"/>
    <property type="match status" value="1"/>
</dbReference>
<dbReference type="GO" id="GO:0016887">
    <property type="term" value="F:ATP hydrolysis activity"/>
    <property type="evidence" value="ECO:0007669"/>
    <property type="project" value="TreeGrafter"/>
</dbReference>
<protein>
    <recommendedName>
        <fullName evidence="3">Cytidyltransferase-like domain-containing protein</fullName>
    </recommendedName>
</protein>
<name>A0AAV5G637_9BASI</name>
<evidence type="ECO:0000313" key="1">
    <source>
        <dbReference type="EMBL" id="GJN88026.1"/>
    </source>
</evidence>